<organism evidence="1 2">
    <name type="scientific">Echinococcus granulosus</name>
    <name type="common">Hydatid tapeworm</name>
    <dbReference type="NCBI Taxonomy" id="6210"/>
    <lineage>
        <taxon>Eukaryota</taxon>
        <taxon>Metazoa</taxon>
        <taxon>Spiralia</taxon>
        <taxon>Lophotrochozoa</taxon>
        <taxon>Platyhelminthes</taxon>
        <taxon>Cestoda</taxon>
        <taxon>Eucestoda</taxon>
        <taxon>Cyclophyllidea</taxon>
        <taxon>Taeniidae</taxon>
        <taxon>Echinococcus</taxon>
        <taxon>Echinococcus granulosus group</taxon>
    </lineage>
</organism>
<dbReference type="RefSeq" id="XP_024346874.1">
    <property type="nucleotide sequence ID" value="XM_024498687.1"/>
</dbReference>
<name>W6U3J2_ECHGR</name>
<dbReference type="Proteomes" id="UP000019149">
    <property type="component" value="Unassembled WGS sequence"/>
</dbReference>
<keyword evidence="2" id="KW-1185">Reference proteome</keyword>
<dbReference type="KEGG" id="egl:EGR_09438"/>
<dbReference type="AlphaFoldDB" id="W6U3J2"/>
<protein>
    <submittedName>
        <fullName evidence="1">Uncharacterized protein</fullName>
    </submittedName>
</protein>
<evidence type="ECO:0000313" key="2">
    <source>
        <dbReference type="Proteomes" id="UP000019149"/>
    </source>
</evidence>
<proteinExistence type="predicted"/>
<dbReference type="EMBL" id="APAU02000148">
    <property type="protein sequence ID" value="EUB55678.1"/>
    <property type="molecule type" value="Genomic_DNA"/>
</dbReference>
<dbReference type="CTD" id="36345153"/>
<accession>W6U3J2</accession>
<evidence type="ECO:0000313" key="1">
    <source>
        <dbReference type="EMBL" id="EUB55678.1"/>
    </source>
</evidence>
<comment type="caution">
    <text evidence="1">The sequence shown here is derived from an EMBL/GenBank/DDBJ whole genome shotgun (WGS) entry which is preliminary data.</text>
</comment>
<dbReference type="GeneID" id="36345153"/>
<sequence length="81" mass="9246">MHPESDLPTVAVDVSIASQKLMRTRKMENEGPRYTVQFVHWDHIHADTLEGVFRQVYKAPCYNCSRHRHSPQPSVQAATTG</sequence>
<gene>
    <name evidence="1" type="ORF">EGR_09438</name>
</gene>
<reference evidence="1 2" key="1">
    <citation type="journal article" date="2013" name="Nat. Genet.">
        <title>The genome of the hydatid tapeworm Echinococcus granulosus.</title>
        <authorList>
            <person name="Zheng H."/>
            <person name="Zhang W."/>
            <person name="Zhang L."/>
            <person name="Zhang Z."/>
            <person name="Li J."/>
            <person name="Lu G."/>
            <person name="Zhu Y."/>
            <person name="Wang Y."/>
            <person name="Huang Y."/>
            <person name="Liu J."/>
            <person name="Kang H."/>
            <person name="Chen J."/>
            <person name="Wang L."/>
            <person name="Chen A."/>
            <person name="Yu S."/>
            <person name="Gao Z."/>
            <person name="Jin L."/>
            <person name="Gu W."/>
            <person name="Wang Z."/>
            <person name="Zhao L."/>
            <person name="Shi B."/>
            <person name="Wen H."/>
            <person name="Lin R."/>
            <person name="Jones M.K."/>
            <person name="Brejova B."/>
            <person name="Vinar T."/>
            <person name="Zhao G."/>
            <person name="McManus D.P."/>
            <person name="Chen Z."/>
            <person name="Zhou Y."/>
            <person name="Wang S."/>
        </authorList>
    </citation>
    <scope>NUCLEOTIDE SEQUENCE [LARGE SCALE GENOMIC DNA]</scope>
</reference>